<sequence length="183" mass="20338">MKCTLNDISENSFGGGTPKSDVDEYWNGNIPWLQSSNLKNDDVTNVKFEKFVSNLGLKNSATKLISEKSIAIVIRVGVGKLALINEPFTTSQDFLSLSNLKINPTFGVYSIYQILKKELSSIQGTSIKGITKNDILTKNIIIPISLEEQIKIGKFFQHLDNLITVNEHKPFTGLNQDNLGIFC</sequence>
<dbReference type="Pfam" id="PF01420">
    <property type="entry name" value="Methylase_S"/>
    <property type="match status" value="1"/>
</dbReference>
<dbReference type="EMBL" id="FPKS01000001">
    <property type="protein sequence ID" value="SFZ70266.1"/>
    <property type="molecule type" value="Genomic_DNA"/>
</dbReference>
<dbReference type="InterPro" id="IPR000055">
    <property type="entry name" value="Restrct_endonuc_typeI_TRD"/>
</dbReference>
<gene>
    <name evidence="5" type="ORF">SAMN02746068_00146</name>
</gene>
<dbReference type="SUPFAM" id="SSF116734">
    <property type="entry name" value="DNA methylase specificity domain"/>
    <property type="match status" value="1"/>
</dbReference>
<dbReference type="RefSeq" id="WP_072353406.1">
    <property type="nucleotide sequence ID" value="NZ_FPKS01000001.1"/>
</dbReference>
<dbReference type="InterPro" id="IPR044946">
    <property type="entry name" value="Restrct_endonuc_typeI_TRD_sf"/>
</dbReference>
<evidence type="ECO:0000256" key="2">
    <source>
        <dbReference type="ARBA" id="ARBA00022747"/>
    </source>
</evidence>
<evidence type="ECO:0000313" key="6">
    <source>
        <dbReference type="Proteomes" id="UP000185655"/>
    </source>
</evidence>
<evidence type="ECO:0000259" key="4">
    <source>
        <dbReference type="Pfam" id="PF01420"/>
    </source>
</evidence>
<name>A0A1K2H3Z8_9LACT</name>
<accession>A0A1K2H3Z8</accession>
<dbReference type="PANTHER" id="PTHR30408">
    <property type="entry name" value="TYPE-1 RESTRICTION ENZYME ECOKI SPECIFICITY PROTEIN"/>
    <property type="match status" value="1"/>
</dbReference>
<protein>
    <submittedName>
        <fullName evidence="5">Type I restriction modification DNA specificity domain-containing protein</fullName>
    </submittedName>
</protein>
<evidence type="ECO:0000256" key="3">
    <source>
        <dbReference type="ARBA" id="ARBA00023125"/>
    </source>
</evidence>
<organism evidence="5 6">
    <name type="scientific">Pseudolactococcus chungangensis CAU 28 = DSM 22330</name>
    <dbReference type="NCBI Taxonomy" id="1122154"/>
    <lineage>
        <taxon>Bacteria</taxon>
        <taxon>Bacillati</taxon>
        <taxon>Bacillota</taxon>
        <taxon>Bacilli</taxon>
        <taxon>Lactobacillales</taxon>
        <taxon>Streptococcaceae</taxon>
        <taxon>Pseudolactococcus</taxon>
    </lineage>
</organism>
<dbReference type="Proteomes" id="UP000185655">
    <property type="component" value="Unassembled WGS sequence"/>
</dbReference>
<dbReference type="STRING" id="1122154.SAMN02746068_00146"/>
<proteinExistence type="inferred from homology"/>
<reference evidence="5 6" key="1">
    <citation type="submission" date="2016-11" db="EMBL/GenBank/DDBJ databases">
        <authorList>
            <person name="Jaros S."/>
            <person name="Januszkiewicz K."/>
            <person name="Wedrychowicz H."/>
        </authorList>
    </citation>
    <scope>NUCLEOTIDE SEQUENCE [LARGE SCALE GENOMIC DNA]</scope>
    <source>
        <strain evidence="5 6">DSM 22330</strain>
    </source>
</reference>
<feature type="domain" description="Type I restriction modification DNA specificity" evidence="4">
    <location>
        <begin position="3"/>
        <end position="169"/>
    </location>
</feature>
<evidence type="ECO:0000256" key="1">
    <source>
        <dbReference type="ARBA" id="ARBA00010923"/>
    </source>
</evidence>
<keyword evidence="2" id="KW-0680">Restriction system</keyword>
<dbReference type="InterPro" id="IPR052021">
    <property type="entry name" value="Type-I_RS_S_subunit"/>
</dbReference>
<comment type="similarity">
    <text evidence="1">Belongs to the type-I restriction system S methylase family.</text>
</comment>
<keyword evidence="3" id="KW-0238">DNA-binding</keyword>
<dbReference type="AlphaFoldDB" id="A0A1K2H3Z8"/>
<dbReference type="PANTHER" id="PTHR30408:SF12">
    <property type="entry name" value="TYPE I RESTRICTION ENZYME MJAVIII SPECIFICITY SUBUNIT"/>
    <property type="match status" value="1"/>
</dbReference>
<dbReference type="Gene3D" id="3.90.220.20">
    <property type="entry name" value="DNA methylase specificity domains"/>
    <property type="match status" value="1"/>
</dbReference>
<dbReference type="GO" id="GO:0009307">
    <property type="term" value="P:DNA restriction-modification system"/>
    <property type="evidence" value="ECO:0007669"/>
    <property type="project" value="UniProtKB-KW"/>
</dbReference>
<dbReference type="GO" id="GO:0003677">
    <property type="term" value="F:DNA binding"/>
    <property type="evidence" value="ECO:0007669"/>
    <property type="project" value="UniProtKB-KW"/>
</dbReference>
<evidence type="ECO:0000313" key="5">
    <source>
        <dbReference type="EMBL" id="SFZ70266.1"/>
    </source>
</evidence>